<evidence type="ECO:0000313" key="2">
    <source>
        <dbReference type="EMBL" id="KER27589.1"/>
    </source>
</evidence>
<dbReference type="Proteomes" id="UP000054324">
    <property type="component" value="Unassembled WGS sequence"/>
</dbReference>
<feature type="compositionally biased region" description="Basic residues" evidence="1">
    <location>
        <begin position="16"/>
        <end position="28"/>
    </location>
</feature>
<accession>A0A075AFC7</accession>
<reference evidence="2 3" key="1">
    <citation type="submission" date="2013-11" db="EMBL/GenBank/DDBJ databases">
        <title>Opisthorchis viverrini - life in the bile duct.</title>
        <authorList>
            <person name="Young N.D."/>
            <person name="Nagarajan N."/>
            <person name="Lin S.J."/>
            <person name="Korhonen P.K."/>
            <person name="Jex A.R."/>
            <person name="Hall R.S."/>
            <person name="Safavi-Hemami H."/>
            <person name="Kaewkong W."/>
            <person name="Bertrand D."/>
            <person name="Gao S."/>
            <person name="Seet Q."/>
            <person name="Wongkham S."/>
            <person name="Teh B.T."/>
            <person name="Wongkham C."/>
            <person name="Intapan P.M."/>
            <person name="Maleewong W."/>
            <person name="Yang X."/>
            <person name="Hu M."/>
            <person name="Wang Z."/>
            <person name="Hofmann A."/>
            <person name="Sternberg P.W."/>
            <person name="Tan P."/>
            <person name="Wang J."/>
            <person name="Gasser R.B."/>
        </authorList>
    </citation>
    <scope>NUCLEOTIDE SEQUENCE [LARGE SCALE GENOMIC DNA]</scope>
</reference>
<dbReference type="AlphaFoldDB" id="A0A075AFC7"/>
<dbReference type="RefSeq" id="XP_009168667.1">
    <property type="nucleotide sequence ID" value="XM_009170403.1"/>
</dbReference>
<gene>
    <name evidence="2" type="ORF">T265_05405</name>
</gene>
<dbReference type="EMBL" id="KL596719">
    <property type="protein sequence ID" value="KER27589.1"/>
    <property type="molecule type" value="Genomic_DNA"/>
</dbReference>
<evidence type="ECO:0000256" key="1">
    <source>
        <dbReference type="SAM" id="MobiDB-lite"/>
    </source>
</evidence>
<protein>
    <submittedName>
        <fullName evidence="2">Uncharacterized protein</fullName>
    </submittedName>
</protein>
<name>A0A075AFC7_OPIVI</name>
<dbReference type="KEGG" id="ovi:T265_05405"/>
<evidence type="ECO:0000313" key="3">
    <source>
        <dbReference type="Proteomes" id="UP000054324"/>
    </source>
</evidence>
<organism evidence="2 3">
    <name type="scientific">Opisthorchis viverrini</name>
    <name type="common">Southeast Asian liver fluke</name>
    <dbReference type="NCBI Taxonomy" id="6198"/>
    <lineage>
        <taxon>Eukaryota</taxon>
        <taxon>Metazoa</taxon>
        <taxon>Spiralia</taxon>
        <taxon>Lophotrochozoa</taxon>
        <taxon>Platyhelminthes</taxon>
        <taxon>Trematoda</taxon>
        <taxon>Digenea</taxon>
        <taxon>Opisthorchiida</taxon>
        <taxon>Opisthorchiata</taxon>
        <taxon>Opisthorchiidae</taxon>
        <taxon>Opisthorchis</taxon>
    </lineage>
</organism>
<proteinExistence type="predicted"/>
<feature type="region of interest" description="Disordered" evidence="1">
    <location>
        <begin position="16"/>
        <end position="46"/>
    </location>
</feature>
<dbReference type="CTD" id="20319587"/>
<dbReference type="OrthoDB" id="269496at2759"/>
<keyword evidence="3" id="KW-1185">Reference proteome</keyword>
<sequence length="175" mass="20046">MFQSLRYLKYRDTYRQHQKKTNGAHGRKLVGSNPSEIHEECSPDDPQEGRNIWAKHIPNTNLGARWPKWLEREFTDRKVRGSNPTSASRLSLSRLGQPGSIPALVQPSGGMAVRLRKDATTNRFNENELTQPVSGPGYAQMTLLKFIQLRNKMKRFTTIQSALVTQNHQCLREFV</sequence>
<dbReference type="GeneID" id="20319587"/>